<dbReference type="Proteomes" id="UP000772618">
    <property type="component" value="Unassembled WGS sequence"/>
</dbReference>
<dbReference type="EMBL" id="JAHESD010000029">
    <property type="protein sequence ID" value="MBT1704350.1"/>
    <property type="molecule type" value="Genomic_DNA"/>
</dbReference>
<organism evidence="1 2">
    <name type="scientific">Chryseosolibacter indicus</name>
    <dbReference type="NCBI Taxonomy" id="2782351"/>
    <lineage>
        <taxon>Bacteria</taxon>
        <taxon>Pseudomonadati</taxon>
        <taxon>Bacteroidota</taxon>
        <taxon>Cytophagia</taxon>
        <taxon>Cytophagales</taxon>
        <taxon>Chryseotaleaceae</taxon>
        <taxon>Chryseosolibacter</taxon>
    </lineage>
</organism>
<gene>
    <name evidence="1" type="ORF">KK060_13730</name>
</gene>
<dbReference type="InterPro" id="IPR026444">
    <property type="entry name" value="Secre_tail"/>
</dbReference>
<keyword evidence="2" id="KW-1185">Reference proteome</keyword>
<comment type="caution">
    <text evidence="1">The sequence shown here is derived from an EMBL/GenBank/DDBJ whole genome shotgun (WGS) entry which is preliminary data.</text>
</comment>
<proteinExistence type="predicted"/>
<evidence type="ECO:0000313" key="2">
    <source>
        <dbReference type="Proteomes" id="UP000772618"/>
    </source>
</evidence>
<dbReference type="NCBIfam" id="TIGR04183">
    <property type="entry name" value="Por_Secre_tail"/>
    <property type="match status" value="1"/>
</dbReference>
<name>A0ABS5VSE1_9BACT</name>
<reference evidence="1 2" key="1">
    <citation type="submission" date="2021-05" db="EMBL/GenBank/DDBJ databases">
        <title>A Polyphasic approach of four new species of the genus Ohtaekwangia: Ohtaekwangia histidinii sp. nov., Ohtaekwangia cretensis sp. nov., Ohtaekwangia indiensis sp. nov., Ohtaekwangia reichenbachii sp. nov. from diverse environment.</title>
        <authorList>
            <person name="Octaviana S."/>
        </authorList>
    </citation>
    <scope>NUCLEOTIDE SEQUENCE [LARGE SCALE GENOMIC DNA]</scope>
    <source>
        <strain evidence="1 2">PWU20</strain>
    </source>
</reference>
<protein>
    <submittedName>
        <fullName evidence="1">T9SS type A sorting domain-containing protein</fullName>
    </submittedName>
</protein>
<accession>A0ABS5VSE1</accession>
<evidence type="ECO:0000313" key="1">
    <source>
        <dbReference type="EMBL" id="MBT1704350.1"/>
    </source>
</evidence>
<sequence length="399" mass="43348">MYKIIAVVFSICSIVNTAKGQTTRTMNTSGSWHTTSNWAGSNIGDDINDNVVLNGNASPIVRSTYNYTIRNFTGGGDNTLTIESSASLTLGSSTIPASLSMTGNNPKLSVLGTLIIWGNASFTNKVSWEIRGTVIIKGDLQLSGGANLDVKNGGQLIVEGNMVGGNNTDVTVNGSGGTVRVYKNVNVSSGNLNGGGTFEYGGTCTSGSNFCNNATRNTTLPVKLSLFEVFQDGTLVRLNWRTETERNSNRFIVERSVNGEEFEVLGETRAAGNSNTTRNYSFKDDFPVSGLTYYRLKTIDLDDSYEYFGPKALRVTQPKSLTVYPNPVVEKKLIFHVNFAPSEDDRILIVNVNGVPVLNVDVKELANNPILLEDTFQEGIYLLKYISKSFQSSTRVLVK</sequence>
<dbReference type="RefSeq" id="WP_254154304.1">
    <property type="nucleotide sequence ID" value="NZ_JAHESD010000029.1"/>
</dbReference>